<dbReference type="PANTHER" id="PTHR31088:SF6">
    <property type="entry name" value="PHAGE SHOCK PROTEIN A"/>
    <property type="match status" value="1"/>
</dbReference>
<evidence type="ECO:0000256" key="2">
    <source>
        <dbReference type="SAM" id="Coils"/>
    </source>
</evidence>
<dbReference type="Pfam" id="PF04012">
    <property type="entry name" value="PspA_IM30"/>
    <property type="match status" value="1"/>
</dbReference>
<evidence type="ECO:0000256" key="1">
    <source>
        <dbReference type="ARBA" id="ARBA00043985"/>
    </source>
</evidence>
<comment type="caution">
    <text evidence="4">The sequence shown here is derived from an EMBL/GenBank/DDBJ whole genome shotgun (WGS) entry which is preliminary data.</text>
</comment>
<dbReference type="EMBL" id="VSSQ01001866">
    <property type="protein sequence ID" value="MPM11697.1"/>
    <property type="molecule type" value="Genomic_DNA"/>
</dbReference>
<name>A0A644X6Z9_9ZZZZ</name>
<dbReference type="AlphaFoldDB" id="A0A644X6Z9"/>
<keyword evidence="2" id="KW-0175">Coiled coil</keyword>
<evidence type="ECO:0000256" key="3">
    <source>
        <dbReference type="SAM" id="MobiDB-lite"/>
    </source>
</evidence>
<feature type="region of interest" description="Disordered" evidence="3">
    <location>
        <begin position="191"/>
        <end position="211"/>
    </location>
</feature>
<gene>
    <name evidence="4" type="ORF">SDC9_58047</name>
</gene>
<dbReference type="PANTHER" id="PTHR31088">
    <property type="entry name" value="MEMBRANE-ASSOCIATED PROTEIN VIPP1, CHLOROPLASTIC"/>
    <property type="match status" value="1"/>
</dbReference>
<organism evidence="4">
    <name type="scientific">bioreactor metagenome</name>
    <dbReference type="NCBI Taxonomy" id="1076179"/>
    <lineage>
        <taxon>unclassified sequences</taxon>
        <taxon>metagenomes</taxon>
        <taxon>ecological metagenomes</taxon>
    </lineage>
</organism>
<protein>
    <submittedName>
        <fullName evidence="4">Phage shock protein A</fullName>
    </submittedName>
</protein>
<reference evidence="4" key="1">
    <citation type="submission" date="2019-08" db="EMBL/GenBank/DDBJ databases">
        <authorList>
            <person name="Kucharzyk K."/>
            <person name="Murdoch R.W."/>
            <person name="Higgins S."/>
            <person name="Loffler F."/>
        </authorList>
    </citation>
    <scope>NUCLEOTIDE SEQUENCE</scope>
</reference>
<accession>A0A644X6Z9</accession>
<evidence type="ECO:0000313" key="4">
    <source>
        <dbReference type="EMBL" id="MPM11697.1"/>
    </source>
</evidence>
<proteinExistence type="inferred from homology"/>
<sequence>MSIFNRISNILKGYANNALDSLEDPKIIVEQAIRDLEEVRKETTDAVASCMAEEKRLEALLEEANNKTALWHNRAVNALKSGNEEDAKNALDERNNFKAQAERLTSSYSEQKEQVETLRDSLDEINDRIEEAKRRKENIIAQDRINEANNNVNKVLTKTSKNNVFEQLDKMEEKVNSQKYKIDSLRELEKKDKDTDYSKYDNKSSNDDLASLKKEIFGEEVNSDLEKLKKEVEG</sequence>
<feature type="coiled-coil region" evidence="2">
    <location>
        <begin position="47"/>
        <end position="142"/>
    </location>
</feature>
<comment type="similarity">
    <text evidence="1">Belongs to the PspA/Vipp/IM30 family.</text>
</comment>
<dbReference type="InterPro" id="IPR007157">
    <property type="entry name" value="PspA_VIPP1"/>
</dbReference>